<keyword evidence="1 3" id="KW-0378">Hydrolase</keyword>
<name>A0A3D8LEH9_9BACT</name>
<dbReference type="Proteomes" id="UP000256708">
    <property type="component" value="Unassembled WGS sequence"/>
</dbReference>
<keyword evidence="4" id="KW-1185">Reference proteome</keyword>
<dbReference type="OrthoDB" id="9808543at2"/>
<dbReference type="Gene3D" id="3.40.50.1820">
    <property type="entry name" value="alpha/beta hydrolase"/>
    <property type="match status" value="1"/>
</dbReference>
<dbReference type="AlphaFoldDB" id="A0A3D8LEH9"/>
<feature type="domain" description="Peptidase S9 prolyl oligopeptidase catalytic" evidence="2">
    <location>
        <begin position="111"/>
        <end position="253"/>
    </location>
</feature>
<evidence type="ECO:0000313" key="3">
    <source>
        <dbReference type="EMBL" id="RDV15798.1"/>
    </source>
</evidence>
<dbReference type="InterPro" id="IPR001375">
    <property type="entry name" value="Peptidase_S9_cat"/>
</dbReference>
<dbReference type="GO" id="GO:0052689">
    <property type="term" value="F:carboxylic ester hydrolase activity"/>
    <property type="evidence" value="ECO:0007669"/>
    <property type="project" value="UniProtKB-ARBA"/>
</dbReference>
<comment type="caution">
    <text evidence="3">The sequence shown here is derived from an EMBL/GenBank/DDBJ whole genome shotgun (WGS) entry which is preliminary data.</text>
</comment>
<dbReference type="InterPro" id="IPR050261">
    <property type="entry name" value="FrsA_esterase"/>
</dbReference>
<reference evidence="4" key="1">
    <citation type="submission" date="2018-08" db="EMBL/GenBank/DDBJ databases">
        <authorList>
            <person name="Liu Z.-W."/>
            <person name="Du Z.-J."/>
        </authorList>
    </citation>
    <scope>NUCLEOTIDE SEQUENCE [LARGE SCALE GENOMIC DNA]</scope>
    <source>
        <strain evidence="4">H4X</strain>
    </source>
</reference>
<dbReference type="InterPro" id="IPR029058">
    <property type="entry name" value="AB_hydrolase_fold"/>
</dbReference>
<protein>
    <submittedName>
        <fullName evidence="3">Alpha/beta fold hydrolase</fullName>
    </submittedName>
</protein>
<sequence>MKVDFVVYPEHGRPFTADATYMPDGQPKPVVIFTHGFKGFKDWGHFNLLARHFAEKGFAFIKFNFAYNGTTVEDPSDMHDLEAFGNNNFSLELDDLQALIDLLYDASGPITQSELDLNRIYLIGHSRGGGAVILKAAEDTRVKAVATWAAVSDYDQRWTKEQMHQWKLDGVQWIINSRTGQQMPLYYQMVEDYYQNQHRLDIPEVIKKMQQPLLILHGGQDETVPVQMAHALRNWKADAELHLLPEANHSFGGSHPYEHGELPEAARTAADMSIDFFQKHA</sequence>
<dbReference type="SUPFAM" id="SSF53474">
    <property type="entry name" value="alpha/beta-Hydrolases"/>
    <property type="match status" value="1"/>
</dbReference>
<gene>
    <name evidence="3" type="ORF">DXT99_07270</name>
</gene>
<evidence type="ECO:0000256" key="1">
    <source>
        <dbReference type="ARBA" id="ARBA00022801"/>
    </source>
</evidence>
<evidence type="ECO:0000313" key="4">
    <source>
        <dbReference type="Proteomes" id="UP000256708"/>
    </source>
</evidence>
<evidence type="ECO:0000259" key="2">
    <source>
        <dbReference type="Pfam" id="PF00326"/>
    </source>
</evidence>
<organism evidence="3 4">
    <name type="scientific">Pontibacter diazotrophicus</name>
    <dbReference type="NCBI Taxonomy" id="1400979"/>
    <lineage>
        <taxon>Bacteria</taxon>
        <taxon>Pseudomonadati</taxon>
        <taxon>Bacteroidota</taxon>
        <taxon>Cytophagia</taxon>
        <taxon>Cytophagales</taxon>
        <taxon>Hymenobacteraceae</taxon>
        <taxon>Pontibacter</taxon>
    </lineage>
</organism>
<dbReference type="Pfam" id="PF00326">
    <property type="entry name" value="Peptidase_S9"/>
    <property type="match status" value="1"/>
</dbReference>
<dbReference type="PANTHER" id="PTHR22946">
    <property type="entry name" value="DIENELACTONE HYDROLASE DOMAIN-CONTAINING PROTEIN-RELATED"/>
    <property type="match status" value="1"/>
</dbReference>
<proteinExistence type="predicted"/>
<dbReference type="RefSeq" id="WP_115564870.1">
    <property type="nucleotide sequence ID" value="NZ_QRGR01000007.1"/>
</dbReference>
<dbReference type="GO" id="GO:0008236">
    <property type="term" value="F:serine-type peptidase activity"/>
    <property type="evidence" value="ECO:0007669"/>
    <property type="project" value="InterPro"/>
</dbReference>
<dbReference type="EMBL" id="QRGR01000007">
    <property type="protein sequence ID" value="RDV15798.1"/>
    <property type="molecule type" value="Genomic_DNA"/>
</dbReference>
<dbReference type="GO" id="GO:0006508">
    <property type="term" value="P:proteolysis"/>
    <property type="evidence" value="ECO:0007669"/>
    <property type="project" value="InterPro"/>
</dbReference>
<accession>A0A3D8LEH9</accession>
<dbReference type="PANTHER" id="PTHR22946:SF9">
    <property type="entry name" value="POLYKETIDE TRANSFERASE AF380"/>
    <property type="match status" value="1"/>
</dbReference>